<keyword evidence="2" id="KW-1185">Reference proteome</keyword>
<dbReference type="Proteomes" id="UP000248863">
    <property type="component" value="Unassembled WGS sequence"/>
</dbReference>
<evidence type="ECO:0000313" key="1">
    <source>
        <dbReference type="EMBL" id="RAI32420.1"/>
    </source>
</evidence>
<proteinExistence type="predicted"/>
<sequence length="145" mass="15282">AALPKDELRRLVAEHVAQLAAAGRPLVSTRPHLGGPVVSYRVGHSNIAGLTPLEAAQMLAWFDADRLAERLMAEVDALPDEPGALAPDERSQRLAAARARLLELERTEVALVEAAPGAFMRRDTDPLAVLGLQVAGEAPAQSAAA</sequence>
<feature type="non-terminal residue" evidence="1">
    <location>
        <position position="1"/>
    </location>
</feature>
<evidence type="ECO:0000313" key="2">
    <source>
        <dbReference type="Proteomes" id="UP000248863"/>
    </source>
</evidence>
<gene>
    <name evidence="1" type="ORF">CH338_24170</name>
</gene>
<protein>
    <submittedName>
        <fullName evidence="1">Uncharacterized protein</fullName>
    </submittedName>
</protein>
<dbReference type="RefSeq" id="WP_170146019.1">
    <property type="nucleotide sequence ID" value="NZ_NPEU01000426.1"/>
</dbReference>
<accession>A0A327K106</accession>
<dbReference type="AlphaFoldDB" id="A0A327K106"/>
<name>A0A327K106_9BRAD</name>
<dbReference type="EMBL" id="NPEU01000426">
    <property type="protein sequence ID" value="RAI32420.1"/>
    <property type="molecule type" value="Genomic_DNA"/>
</dbReference>
<reference evidence="1 2" key="1">
    <citation type="submission" date="2017-07" db="EMBL/GenBank/DDBJ databases">
        <title>Draft Genome Sequences of Select Purple Nonsulfur Bacteria.</title>
        <authorList>
            <person name="Lasarre B."/>
            <person name="Mckinlay J.B."/>
        </authorList>
    </citation>
    <scope>NUCLEOTIDE SEQUENCE [LARGE SCALE GENOMIC DNA]</scope>
    <source>
        <strain evidence="1 2">DSM 11907</strain>
    </source>
</reference>
<comment type="caution">
    <text evidence="1">The sequence shown here is derived from an EMBL/GenBank/DDBJ whole genome shotgun (WGS) entry which is preliminary data.</text>
</comment>
<organism evidence="1 2">
    <name type="scientific">Rhodoplanes elegans</name>
    <dbReference type="NCBI Taxonomy" id="29408"/>
    <lineage>
        <taxon>Bacteria</taxon>
        <taxon>Pseudomonadati</taxon>
        <taxon>Pseudomonadota</taxon>
        <taxon>Alphaproteobacteria</taxon>
        <taxon>Hyphomicrobiales</taxon>
        <taxon>Nitrobacteraceae</taxon>
        <taxon>Rhodoplanes</taxon>
    </lineage>
</organism>